<sequence length="70" mass="7864">MGRLPLSLALLYEAAPETVDAVRDAYPDAMRNEEIVADYRNHGKLADYAHCAKCEPEPPRASGWERGHHM</sequence>
<keyword evidence="2" id="KW-1185">Reference proteome</keyword>
<evidence type="ECO:0000313" key="2">
    <source>
        <dbReference type="Proteomes" id="UP001363151"/>
    </source>
</evidence>
<protein>
    <submittedName>
        <fullName evidence="1">Uncharacterized protein</fullName>
    </submittedName>
</protein>
<accession>A0ABR1G828</accession>
<name>A0ABR1G828_AURAN</name>
<gene>
    <name evidence="1" type="ORF">SO694_00047234</name>
</gene>
<reference evidence="1 2" key="1">
    <citation type="submission" date="2024-03" db="EMBL/GenBank/DDBJ databases">
        <title>Aureococcus anophagefferens CCMP1851 and Kratosvirus quantuckense: Draft genome of a second virus-susceptible host strain in the model system.</title>
        <authorList>
            <person name="Chase E."/>
            <person name="Truchon A.R."/>
            <person name="Schepens W."/>
            <person name="Wilhelm S.W."/>
        </authorList>
    </citation>
    <scope>NUCLEOTIDE SEQUENCE [LARGE SCALE GENOMIC DNA]</scope>
    <source>
        <strain evidence="1 2">CCMP1851</strain>
    </source>
</reference>
<evidence type="ECO:0000313" key="1">
    <source>
        <dbReference type="EMBL" id="KAK7249316.1"/>
    </source>
</evidence>
<proteinExistence type="predicted"/>
<dbReference type="Proteomes" id="UP001363151">
    <property type="component" value="Unassembled WGS sequence"/>
</dbReference>
<dbReference type="EMBL" id="JBBJCI010000080">
    <property type="protein sequence ID" value="KAK7249316.1"/>
    <property type="molecule type" value="Genomic_DNA"/>
</dbReference>
<organism evidence="1 2">
    <name type="scientific">Aureococcus anophagefferens</name>
    <name type="common">Harmful bloom alga</name>
    <dbReference type="NCBI Taxonomy" id="44056"/>
    <lineage>
        <taxon>Eukaryota</taxon>
        <taxon>Sar</taxon>
        <taxon>Stramenopiles</taxon>
        <taxon>Ochrophyta</taxon>
        <taxon>Pelagophyceae</taxon>
        <taxon>Pelagomonadales</taxon>
        <taxon>Pelagomonadaceae</taxon>
        <taxon>Aureococcus</taxon>
    </lineage>
</organism>
<comment type="caution">
    <text evidence="1">The sequence shown here is derived from an EMBL/GenBank/DDBJ whole genome shotgun (WGS) entry which is preliminary data.</text>
</comment>